<keyword evidence="1" id="KW-1133">Transmembrane helix</keyword>
<dbReference type="Proteomes" id="UP001204562">
    <property type="component" value="Unassembled WGS sequence"/>
</dbReference>
<feature type="transmembrane region" description="Helical" evidence="1">
    <location>
        <begin position="88"/>
        <end position="112"/>
    </location>
</feature>
<reference evidence="2" key="1">
    <citation type="submission" date="2022-06" db="EMBL/GenBank/DDBJ databases">
        <title>Isolation of gut microbiota from human fecal samples.</title>
        <authorList>
            <person name="Pamer E.G."/>
            <person name="Barat B."/>
            <person name="Waligurski E."/>
            <person name="Medina S."/>
            <person name="Paddock L."/>
            <person name="Mostad J."/>
        </authorList>
    </citation>
    <scope>NUCLEOTIDE SEQUENCE</scope>
    <source>
        <strain evidence="2">DFI.9.91</strain>
    </source>
</reference>
<evidence type="ECO:0000256" key="1">
    <source>
        <dbReference type="SAM" id="Phobius"/>
    </source>
</evidence>
<dbReference type="AlphaFoldDB" id="A0AAW5JTX6"/>
<accession>A0AAW5JTX6</accession>
<dbReference type="Pfam" id="PF04143">
    <property type="entry name" value="Sulf_transp"/>
    <property type="match status" value="1"/>
</dbReference>
<feature type="transmembrane region" description="Helical" evidence="1">
    <location>
        <begin position="193"/>
        <end position="210"/>
    </location>
</feature>
<keyword evidence="1" id="KW-0472">Membrane</keyword>
<evidence type="ECO:0000313" key="3">
    <source>
        <dbReference type="Proteomes" id="UP001204562"/>
    </source>
</evidence>
<feature type="transmembrane region" description="Helical" evidence="1">
    <location>
        <begin position="231"/>
        <end position="252"/>
    </location>
</feature>
<proteinExistence type="predicted"/>
<sequence>MDLKKETSGIVLAGVVIGILASLLVFFGNPVNMGFCIACFLRDTAGALGLHSAAPVQYIRPEIIGLVLGSFLLALTRKELSARGGSAPLTRFVLGFFVMIGCLMFLGCPFRMILRLAGGDLNALFGLGGFVCGILAGVFFLNRGYSLRRTYRLPALEGRLFPVLQVVLLLLLVAAPSLLRFTEPGGGPGAKHAAVLISLAAGLVVGALAQRTRLCMVGGIRDLVLFRESKLLLGFLAILVSALACNLVLNAVTPDTYFHLGFMGQAVAHTDGLWNFLGMLLAGFGCVLLGGCPLRQLVLSGEGNTDSAVAVLGLMAGAAFAHNFGLASSGEGPTANGKLAVVIGIAVVAAIACFNTFRKEES</sequence>
<feature type="transmembrane region" description="Helical" evidence="1">
    <location>
        <begin position="163"/>
        <end position="181"/>
    </location>
</feature>
<feature type="transmembrane region" description="Helical" evidence="1">
    <location>
        <begin position="124"/>
        <end position="142"/>
    </location>
</feature>
<keyword evidence="1" id="KW-0812">Transmembrane</keyword>
<dbReference type="RefSeq" id="WP_256304147.1">
    <property type="nucleotide sequence ID" value="NZ_JANFYS010000019.1"/>
</dbReference>
<dbReference type="NCBIfam" id="TIGR04112">
    <property type="entry name" value="seleno_YedE"/>
    <property type="match status" value="1"/>
</dbReference>
<name>A0AAW5JTX6_9FIRM</name>
<organism evidence="2 3">
    <name type="scientific">Intestinimonas massiliensis</name>
    <name type="common">ex Afouda et al. 2020</name>
    <dbReference type="NCBI Taxonomy" id="1673721"/>
    <lineage>
        <taxon>Bacteria</taxon>
        <taxon>Bacillati</taxon>
        <taxon>Bacillota</taxon>
        <taxon>Clostridia</taxon>
        <taxon>Eubacteriales</taxon>
        <taxon>Intestinimonas</taxon>
    </lineage>
</organism>
<dbReference type="EMBL" id="JANFYS010000019">
    <property type="protein sequence ID" value="MCQ4770794.1"/>
    <property type="molecule type" value="Genomic_DNA"/>
</dbReference>
<feature type="transmembrane region" description="Helical" evidence="1">
    <location>
        <begin position="339"/>
        <end position="357"/>
    </location>
</feature>
<dbReference type="InterPro" id="IPR026366">
    <property type="entry name" value="Seleno_YedE"/>
</dbReference>
<evidence type="ECO:0000313" key="2">
    <source>
        <dbReference type="EMBL" id="MCQ4770794.1"/>
    </source>
</evidence>
<feature type="transmembrane region" description="Helical" evidence="1">
    <location>
        <begin position="272"/>
        <end position="294"/>
    </location>
</feature>
<gene>
    <name evidence="2" type="primary">yedE</name>
    <name evidence="2" type="ORF">NE579_09995</name>
</gene>
<feature type="transmembrane region" description="Helical" evidence="1">
    <location>
        <begin position="306"/>
        <end position="327"/>
    </location>
</feature>
<dbReference type="InterPro" id="IPR007272">
    <property type="entry name" value="Sulf_transp_TsuA/YedE"/>
</dbReference>
<comment type="caution">
    <text evidence="2">The sequence shown here is derived from an EMBL/GenBank/DDBJ whole genome shotgun (WGS) entry which is preliminary data.</text>
</comment>
<feature type="transmembrane region" description="Helical" evidence="1">
    <location>
        <begin position="7"/>
        <end position="27"/>
    </location>
</feature>
<protein>
    <submittedName>
        <fullName evidence="2">YedE family putative selenium transporter</fullName>
    </submittedName>
</protein>